<dbReference type="GO" id="GO:0070072">
    <property type="term" value="P:vacuolar proton-transporting V-type ATPase complex assembly"/>
    <property type="evidence" value="ECO:0007669"/>
    <property type="project" value="InterPro"/>
</dbReference>
<evidence type="ECO:0000313" key="3">
    <source>
        <dbReference type="Proteomes" id="UP001431209"/>
    </source>
</evidence>
<gene>
    <name evidence="2" type="ORF">AKO1_000759</name>
</gene>
<dbReference type="AlphaFoldDB" id="A0AAW2ZDG7"/>
<dbReference type="EMBL" id="JAOPGA020001337">
    <property type="protein sequence ID" value="KAL0487408.1"/>
    <property type="molecule type" value="Genomic_DNA"/>
</dbReference>
<protein>
    <recommendedName>
        <fullName evidence="1">Vacuolar ATPase assembly protein VMA22</fullName>
    </recommendedName>
</protein>
<evidence type="ECO:0000313" key="2">
    <source>
        <dbReference type="EMBL" id="KAL0487408.1"/>
    </source>
</evidence>
<reference evidence="2 3" key="1">
    <citation type="submission" date="2024-03" db="EMBL/GenBank/DDBJ databases">
        <title>The Acrasis kona genome and developmental transcriptomes reveal deep origins of eukaryotic multicellular pathways.</title>
        <authorList>
            <person name="Sheikh S."/>
            <person name="Fu C.-J."/>
            <person name="Brown M.W."/>
            <person name="Baldauf S.L."/>
        </authorList>
    </citation>
    <scope>NUCLEOTIDE SEQUENCE [LARGE SCALE GENOMIC DNA]</scope>
    <source>
        <strain evidence="2 3">ATCC MYA-3509</strain>
    </source>
</reference>
<dbReference type="Proteomes" id="UP001431209">
    <property type="component" value="Unassembled WGS sequence"/>
</dbReference>
<organism evidence="2 3">
    <name type="scientific">Acrasis kona</name>
    <dbReference type="NCBI Taxonomy" id="1008807"/>
    <lineage>
        <taxon>Eukaryota</taxon>
        <taxon>Discoba</taxon>
        <taxon>Heterolobosea</taxon>
        <taxon>Tetramitia</taxon>
        <taxon>Eutetramitia</taxon>
        <taxon>Acrasidae</taxon>
        <taxon>Acrasis</taxon>
    </lineage>
</organism>
<comment type="caution">
    <text evidence="2">The sequence shown here is derived from an EMBL/GenBank/DDBJ whole genome shotgun (WGS) entry which is preliminary data.</text>
</comment>
<sequence length="170" mass="19803">MQTSEDERVMKDQKVIQYFELYQEYQNTQQRLSSNMKNGFFDFTQARNQMGQNYISTDQIPLEEINPVVTINTKNGLMAAYFNNDEVIDSIPDQVKDTTTDHTNVNFKDEQVLKKKDPLHWFGIMFVSEHLEDAQTKFRVCLREAVHLANIITKMSNLKEQINGSRGLDS</sequence>
<dbReference type="InterPro" id="IPR040357">
    <property type="entry name" value="Vma22/CCDC115"/>
</dbReference>
<dbReference type="PANTHER" id="PTHR31996:SF2">
    <property type="entry name" value="COILED-COIL DOMAIN-CONTAINING PROTEIN 115"/>
    <property type="match status" value="1"/>
</dbReference>
<accession>A0AAW2ZDG7</accession>
<name>A0AAW2ZDG7_9EUKA</name>
<dbReference type="Pfam" id="PF21730">
    <property type="entry name" value="Vma22_CCDC115"/>
    <property type="match status" value="1"/>
</dbReference>
<dbReference type="Gene3D" id="1.10.287.3240">
    <property type="match status" value="1"/>
</dbReference>
<proteinExistence type="predicted"/>
<dbReference type="GO" id="GO:0051082">
    <property type="term" value="F:unfolded protein binding"/>
    <property type="evidence" value="ECO:0007669"/>
    <property type="project" value="TreeGrafter"/>
</dbReference>
<keyword evidence="3" id="KW-1185">Reference proteome</keyword>
<evidence type="ECO:0000256" key="1">
    <source>
        <dbReference type="ARBA" id="ARBA00093634"/>
    </source>
</evidence>
<dbReference type="PANTHER" id="PTHR31996">
    <property type="entry name" value="COILED-COIL DOMAIN-CONTAINING PROTEIN 115"/>
    <property type="match status" value="1"/>
</dbReference>